<keyword evidence="4" id="KW-0540">Nuclease</keyword>
<dbReference type="EMBL" id="BTGC01000003">
    <property type="protein sequence ID" value="GMM51092.1"/>
    <property type="molecule type" value="Genomic_DNA"/>
</dbReference>
<dbReference type="InterPro" id="IPR037056">
    <property type="entry name" value="RNase_H1_N_sf"/>
</dbReference>
<keyword evidence="7" id="KW-1185">Reference proteome</keyword>
<dbReference type="InterPro" id="IPR009027">
    <property type="entry name" value="Ribosomal_bL9/RNase_H1_N"/>
</dbReference>
<dbReference type="PIRSF" id="PIRSF036852">
    <property type="entry name" value="Ribonuclease_H1_euk"/>
    <property type="match status" value="1"/>
</dbReference>
<evidence type="ECO:0000256" key="2">
    <source>
        <dbReference type="ARBA" id="ARBA00005300"/>
    </source>
</evidence>
<dbReference type="InterPro" id="IPR011320">
    <property type="entry name" value="RNase_H1_N"/>
</dbReference>
<dbReference type="PANTHER" id="PTHR10642:SF25">
    <property type="entry name" value="RNASE H TYPE-1 DOMAIN-CONTAINING PROTEIN"/>
    <property type="match status" value="1"/>
</dbReference>
<dbReference type="SUPFAM" id="SSF55658">
    <property type="entry name" value="L9 N-domain-like"/>
    <property type="match status" value="1"/>
</dbReference>
<evidence type="ECO:0000256" key="1">
    <source>
        <dbReference type="ARBA" id="ARBA00001946"/>
    </source>
</evidence>
<name>A0AAV5RIR3_STABA</name>
<gene>
    <name evidence="6" type="ORF">DASB73_020500</name>
</gene>
<dbReference type="PANTHER" id="PTHR10642">
    <property type="entry name" value="RIBONUCLEASE H1"/>
    <property type="match status" value="1"/>
</dbReference>
<dbReference type="GO" id="GO:0004523">
    <property type="term" value="F:RNA-DNA hybrid ribonuclease activity"/>
    <property type="evidence" value="ECO:0007669"/>
    <property type="project" value="UniProtKB-UniRule"/>
</dbReference>
<evidence type="ECO:0000313" key="7">
    <source>
        <dbReference type="Proteomes" id="UP001362899"/>
    </source>
</evidence>
<dbReference type="SUPFAM" id="SSF53098">
    <property type="entry name" value="Ribonuclease H-like"/>
    <property type="match status" value="1"/>
</dbReference>
<dbReference type="PROSITE" id="PS50879">
    <property type="entry name" value="RNASE_H_1"/>
    <property type="match status" value="1"/>
</dbReference>
<proteinExistence type="inferred from homology"/>
<dbReference type="InterPro" id="IPR036397">
    <property type="entry name" value="RNaseH_sf"/>
</dbReference>
<dbReference type="Proteomes" id="UP001362899">
    <property type="component" value="Unassembled WGS sequence"/>
</dbReference>
<dbReference type="Gene3D" id="3.30.420.10">
    <property type="entry name" value="Ribonuclease H-like superfamily/Ribonuclease H"/>
    <property type="match status" value="1"/>
</dbReference>
<organism evidence="6 7">
    <name type="scientific">Starmerella bacillaris</name>
    <name type="common">Yeast</name>
    <name type="synonym">Candida zemplinina</name>
    <dbReference type="NCBI Taxonomy" id="1247836"/>
    <lineage>
        <taxon>Eukaryota</taxon>
        <taxon>Fungi</taxon>
        <taxon>Dikarya</taxon>
        <taxon>Ascomycota</taxon>
        <taxon>Saccharomycotina</taxon>
        <taxon>Dipodascomycetes</taxon>
        <taxon>Dipodascales</taxon>
        <taxon>Trichomonascaceae</taxon>
        <taxon>Starmerella</taxon>
    </lineage>
</organism>
<dbReference type="AlphaFoldDB" id="A0AAV5RIR3"/>
<keyword evidence="4" id="KW-0378">Hydrolase</keyword>
<reference evidence="6 7" key="1">
    <citation type="journal article" date="2023" name="Elife">
        <title>Identification of key yeast species and microbe-microbe interactions impacting larval growth of Drosophila in the wild.</title>
        <authorList>
            <person name="Mure A."/>
            <person name="Sugiura Y."/>
            <person name="Maeda R."/>
            <person name="Honda K."/>
            <person name="Sakurai N."/>
            <person name="Takahashi Y."/>
            <person name="Watada M."/>
            <person name="Katoh T."/>
            <person name="Gotoh A."/>
            <person name="Gotoh Y."/>
            <person name="Taniguchi I."/>
            <person name="Nakamura K."/>
            <person name="Hayashi T."/>
            <person name="Katayama T."/>
            <person name="Uemura T."/>
            <person name="Hattori Y."/>
        </authorList>
    </citation>
    <scope>NUCLEOTIDE SEQUENCE [LARGE SCALE GENOMIC DNA]</scope>
    <source>
        <strain evidence="6 7">SB-73</strain>
    </source>
</reference>
<comment type="function">
    <text evidence="4">Endonuclease that specifically degrades the RNA of RNA-DNA hybrids.</text>
</comment>
<dbReference type="Gene3D" id="3.40.970.10">
    <property type="entry name" value="Ribonuclease H1, N-terminal domain"/>
    <property type="match status" value="1"/>
</dbReference>
<dbReference type="EC" id="3.1.26.4" evidence="4"/>
<comment type="catalytic activity">
    <reaction evidence="4">
        <text>Endonucleolytic cleavage to 5'-phosphomonoester.</text>
        <dbReference type="EC" id="3.1.26.4"/>
    </reaction>
</comment>
<feature type="domain" description="RNase H type-1" evidence="5">
    <location>
        <begin position="140"/>
        <end position="302"/>
    </location>
</feature>
<dbReference type="GO" id="GO:0000287">
    <property type="term" value="F:magnesium ion binding"/>
    <property type="evidence" value="ECO:0007669"/>
    <property type="project" value="UniProtKB-UniRule"/>
</dbReference>
<dbReference type="GO" id="GO:0003676">
    <property type="term" value="F:nucleic acid binding"/>
    <property type="evidence" value="ECO:0007669"/>
    <property type="project" value="UniProtKB-UniRule"/>
</dbReference>
<accession>A0AAV5RIR3</accession>
<dbReference type="InterPro" id="IPR050092">
    <property type="entry name" value="RNase_H"/>
</dbReference>
<dbReference type="InterPro" id="IPR012337">
    <property type="entry name" value="RNaseH-like_sf"/>
</dbReference>
<comment type="cofactor">
    <cofactor evidence="1 4">
        <name>Mg(2+)</name>
        <dbReference type="ChEBI" id="CHEBI:18420"/>
    </cofactor>
</comment>
<evidence type="ECO:0000256" key="3">
    <source>
        <dbReference type="ARBA" id="ARBA00022842"/>
    </source>
</evidence>
<dbReference type="Pfam" id="PF01693">
    <property type="entry name" value="Cauli_VI"/>
    <property type="match status" value="1"/>
</dbReference>
<comment type="similarity">
    <text evidence="2 4">Belongs to the RNase H family.</text>
</comment>
<dbReference type="Pfam" id="PF00075">
    <property type="entry name" value="RNase_H"/>
    <property type="match status" value="1"/>
</dbReference>
<evidence type="ECO:0000256" key="4">
    <source>
        <dbReference type="PIRNR" id="PIRNR036852"/>
    </source>
</evidence>
<dbReference type="InterPro" id="IPR002156">
    <property type="entry name" value="RNaseH_domain"/>
</dbReference>
<comment type="caution">
    <text evidence="6">The sequence shown here is derived from an EMBL/GenBank/DDBJ whole genome shotgun (WGS) entry which is preliminary data.</text>
</comment>
<protein>
    <recommendedName>
        <fullName evidence="4">Ribonuclease H</fullName>
        <shortName evidence="4">RNase H</shortName>
        <ecNumber evidence="4">3.1.26.4</ecNumber>
    </recommendedName>
</protein>
<keyword evidence="4" id="KW-0479">Metal-binding</keyword>
<evidence type="ECO:0000259" key="5">
    <source>
        <dbReference type="PROSITE" id="PS50879"/>
    </source>
</evidence>
<dbReference type="GO" id="GO:0043137">
    <property type="term" value="P:DNA replication, removal of RNA primer"/>
    <property type="evidence" value="ECO:0007669"/>
    <property type="project" value="TreeGrafter"/>
</dbReference>
<dbReference type="CDD" id="cd09280">
    <property type="entry name" value="RNase_HI_eukaryote_like"/>
    <property type="match status" value="1"/>
</dbReference>
<keyword evidence="4" id="KW-0255">Endonuclease</keyword>
<evidence type="ECO:0000313" key="6">
    <source>
        <dbReference type="EMBL" id="GMM51092.1"/>
    </source>
</evidence>
<keyword evidence="3 4" id="KW-0460">Magnesium</keyword>
<dbReference type="InterPro" id="IPR017067">
    <property type="entry name" value="RNase_H1_euk"/>
</dbReference>
<sequence>MRYYGVKIGRTIGVFTDLDACKESVYGYSRGVFKRFNNYIDAGRYVFEDEAIDGYETSSVASSENAYTDSYDSNDQYESYDNYEQSLSEESDYSYERYSDSETGYSDDYLYQSLDICDICDMPDFTYLEWVWLEDYEPRRPIDYIAYVDGCCVRNGSWDAVAGFGVYWEWRGANKPDLPQCSKRVIGPQTNNNAELSAILYVLNVIRNLCDNGRTGYSFVIASDSQYACKCITEYSRRWAYNGWTNASGNPVGNSELIRRINQNICYIEQNVHTSITIAYVPGHTDFYGNEMADYLARKSAYSNDPKSRGKPLHNPSSYREEYTHYIL</sequence>